<protein>
    <submittedName>
        <fullName evidence="1">Uncharacterized protein</fullName>
    </submittedName>
</protein>
<proteinExistence type="predicted"/>
<dbReference type="AlphaFoldDB" id="A0A7J0DMV1"/>
<gene>
    <name evidence="1" type="ORF">Acr_00g0058490</name>
</gene>
<accession>A0A7J0DMV1</accession>
<keyword evidence="2" id="KW-1185">Reference proteome</keyword>
<evidence type="ECO:0000313" key="1">
    <source>
        <dbReference type="EMBL" id="GFS38593.1"/>
    </source>
</evidence>
<organism evidence="1 2">
    <name type="scientific">Actinidia rufa</name>
    <dbReference type="NCBI Taxonomy" id="165716"/>
    <lineage>
        <taxon>Eukaryota</taxon>
        <taxon>Viridiplantae</taxon>
        <taxon>Streptophyta</taxon>
        <taxon>Embryophyta</taxon>
        <taxon>Tracheophyta</taxon>
        <taxon>Spermatophyta</taxon>
        <taxon>Magnoliopsida</taxon>
        <taxon>eudicotyledons</taxon>
        <taxon>Gunneridae</taxon>
        <taxon>Pentapetalae</taxon>
        <taxon>asterids</taxon>
        <taxon>Ericales</taxon>
        <taxon>Actinidiaceae</taxon>
        <taxon>Actinidia</taxon>
    </lineage>
</organism>
<dbReference type="EMBL" id="BJWL01000313">
    <property type="protein sequence ID" value="GFS38593.1"/>
    <property type="molecule type" value="Genomic_DNA"/>
</dbReference>
<sequence>MYSLCCDNEAFDELAKLEFSFFSHNRLLQRRGVPHLRSALYCAHDSLEPLDSEVGCASEAADRDAVVPPEIDVYSARTGAWRNISNVGLWYWVRHRTPQSVERLVGFRKNGDILILADRGQLISYDTEAASSTELGIGGTTGYRCRFKLESYTESLGLQWSQVHSEQNIAEGAKKKKRKAKNSLYLIDLEAHLSYAILKRRSLVEWRMKKTNAVFQDCTGVEDHDKEVSW</sequence>
<dbReference type="Proteomes" id="UP000585474">
    <property type="component" value="Unassembled WGS sequence"/>
</dbReference>
<reference evidence="2" key="1">
    <citation type="submission" date="2019-07" db="EMBL/GenBank/DDBJ databases">
        <title>De Novo Assembly of kiwifruit Actinidia rufa.</title>
        <authorList>
            <person name="Sugita-Konishi S."/>
            <person name="Sato K."/>
            <person name="Mori E."/>
            <person name="Abe Y."/>
            <person name="Kisaki G."/>
            <person name="Hamano K."/>
            <person name="Suezawa K."/>
            <person name="Otani M."/>
            <person name="Fukuda T."/>
            <person name="Manabe T."/>
            <person name="Gomi K."/>
            <person name="Tabuchi M."/>
            <person name="Akimitsu K."/>
            <person name="Kataoka I."/>
        </authorList>
    </citation>
    <scope>NUCLEOTIDE SEQUENCE [LARGE SCALE GENOMIC DNA]</scope>
    <source>
        <strain evidence="2">cv. Fuchu</strain>
    </source>
</reference>
<name>A0A7J0DMV1_9ERIC</name>
<comment type="caution">
    <text evidence="1">The sequence shown here is derived from an EMBL/GenBank/DDBJ whole genome shotgun (WGS) entry which is preliminary data.</text>
</comment>
<evidence type="ECO:0000313" key="2">
    <source>
        <dbReference type="Proteomes" id="UP000585474"/>
    </source>
</evidence>
<dbReference type="OrthoDB" id="5314306at2759"/>